<dbReference type="Proteomes" id="UP000305196">
    <property type="component" value="Chromosome 10"/>
</dbReference>
<proteinExistence type="predicted"/>
<dbReference type="VEuPathDB" id="PlasmoDB:PVW1_100024600"/>
<accession>A0A1G4HDL9</accession>
<dbReference type="AlphaFoldDB" id="A0A1G4HDL9"/>
<gene>
    <name evidence="1" type="ORF">PVC01_100006800</name>
</gene>
<evidence type="ECO:0008006" key="3">
    <source>
        <dbReference type="Google" id="ProtNLM"/>
    </source>
</evidence>
<name>A0A1G4HDL9_PLAVI</name>
<evidence type="ECO:0000313" key="1">
    <source>
        <dbReference type="EMBL" id="SCO72997.1"/>
    </source>
</evidence>
<reference evidence="1 2" key="1">
    <citation type="submission" date="2016-07" db="EMBL/GenBank/DDBJ databases">
        <authorList>
            <consortium name="Pathogen Informatics"/>
        </authorList>
    </citation>
    <scope>NUCLEOTIDE SEQUENCE [LARGE SCALE GENOMIC DNA]</scope>
</reference>
<sequence length="360" mass="42336">MPENITDIEKWNNAYPFLKEVWTTYKKFDNKLEDYNSLYESICNSYVLKNSNDDINKYSEFCKKLMRNLGYFSVESKFYEPSHERCNILYNWIYNSINKNKITFDIINKCFNEYIEHMGRRKNYKICNIVTYDKFYEEPIKITLLDIFDNNMLKIKDTLLDPDELISNPCSKYICECVKIYEDMHQKYCLKGELDNEKHKNTCTRLEKFRDIYKLFFQNNNDLNDKIPTLDNVKSTYMSKCKIYVQENPVQPLIAEERLMLSPLTKFQDKNSPEDENRGGHMSPTISTALSTVAGASSIIALLYKFSPAKKWIHSGLRRSGGRIHSNFYANGESELLFDGLAHENLNSYNVGYEAAYDPQ</sequence>
<protein>
    <recommendedName>
        <fullName evidence="3">VIR protein</fullName>
    </recommendedName>
</protein>
<evidence type="ECO:0000313" key="2">
    <source>
        <dbReference type="Proteomes" id="UP000305196"/>
    </source>
</evidence>
<dbReference type="VEuPathDB" id="PlasmoDB:PVP01_0001250"/>
<dbReference type="VEuPathDB" id="PlasmoDB:PVPAM_100005100"/>
<organism evidence="1 2">
    <name type="scientific">Plasmodium vivax</name>
    <name type="common">malaria parasite P. vivax</name>
    <dbReference type="NCBI Taxonomy" id="5855"/>
    <lineage>
        <taxon>Eukaryota</taxon>
        <taxon>Sar</taxon>
        <taxon>Alveolata</taxon>
        <taxon>Apicomplexa</taxon>
        <taxon>Aconoidasida</taxon>
        <taxon>Haemosporida</taxon>
        <taxon>Plasmodiidae</taxon>
        <taxon>Plasmodium</taxon>
        <taxon>Plasmodium (Plasmodium)</taxon>
    </lineage>
</organism>
<dbReference type="EMBL" id="LT615265">
    <property type="protein sequence ID" value="SCO72997.1"/>
    <property type="molecule type" value="Genomic_DNA"/>
</dbReference>